<gene>
    <name evidence="14" type="ORF">TTHERM_01002890</name>
</gene>
<dbReference type="Gene3D" id="3.40.140.10">
    <property type="entry name" value="Cytidine Deaminase, domain 2"/>
    <property type="match status" value="1"/>
</dbReference>
<keyword evidence="7" id="KW-0479">Metal-binding</keyword>
<accession>Q22D29</accession>
<dbReference type="SMART" id="SM00232">
    <property type="entry name" value="JAB_MPN"/>
    <property type="match status" value="1"/>
</dbReference>
<dbReference type="Proteomes" id="UP000009168">
    <property type="component" value="Unassembled WGS sequence"/>
</dbReference>
<comment type="subcellular location">
    <subcellularLocation>
        <location evidence="2">Cytoplasm</location>
    </subcellularLocation>
    <subcellularLocation>
        <location evidence="1">Nucleus</location>
    </subcellularLocation>
</comment>
<evidence type="ECO:0000256" key="11">
    <source>
        <dbReference type="ARBA" id="ARBA00023049"/>
    </source>
</evidence>
<dbReference type="FunFam" id="3.40.140.10:FF:000203">
    <property type="entry name" value="COP9 signalosome complex subunit 5"/>
    <property type="match status" value="1"/>
</dbReference>
<dbReference type="EMBL" id="GG662361">
    <property type="protein sequence ID" value="EAR83224.1"/>
    <property type="molecule type" value="Genomic_DNA"/>
</dbReference>
<dbReference type="InParanoid" id="Q22D29"/>
<dbReference type="GO" id="GO:0008180">
    <property type="term" value="C:COP9 signalosome"/>
    <property type="evidence" value="ECO:0007669"/>
    <property type="project" value="UniProtKB-KW"/>
</dbReference>
<protein>
    <recommendedName>
        <fullName evidence="4">COP9 signalosome complex subunit 5</fullName>
    </recommendedName>
</protein>
<evidence type="ECO:0000256" key="10">
    <source>
        <dbReference type="ARBA" id="ARBA00022833"/>
    </source>
</evidence>
<evidence type="ECO:0000256" key="8">
    <source>
        <dbReference type="ARBA" id="ARBA00022790"/>
    </source>
</evidence>
<evidence type="ECO:0000313" key="15">
    <source>
        <dbReference type="Proteomes" id="UP000009168"/>
    </source>
</evidence>
<dbReference type="OrthoDB" id="10266268at2759"/>
<reference evidence="15" key="1">
    <citation type="journal article" date="2006" name="PLoS Biol.">
        <title>Macronuclear genome sequence of the ciliate Tetrahymena thermophila, a model eukaryote.</title>
        <authorList>
            <person name="Eisen J.A."/>
            <person name="Coyne R.S."/>
            <person name="Wu M."/>
            <person name="Wu D."/>
            <person name="Thiagarajan M."/>
            <person name="Wortman J.R."/>
            <person name="Badger J.H."/>
            <person name="Ren Q."/>
            <person name="Amedeo P."/>
            <person name="Jones K.M."/>
            <person name="Tallon L.J."/>
            <person name="Delcher A.L."/>
            <person name="Salzberg S.L."/>
            <person name="Silva J.C."/>
            <person name="Haas B.J."/>
            <person name="Majoros W.H."/>
            <person name="Farzad M."/>
            <person name="Carlton J.M."/>
            <person name="Smith R.K. Jr."/>
            <person name="Garg J."/>
            <person name="Pearlman R.E."/>
            <person name="Karrer K.M."/>
            <person name="Sun L."/>
            <person name="Manning G."/>
            <person name="Elde N.C."/>
            <person name="Turkewitz A.P."/>
            <person name="Asai D.J."/>
            <person name="Wilkes D.E."/>
            <person name="Wang Y."/>
            <person name="Cai H."/>
            <person name="Collins K."/>
            <person name="Stewart B.A."/>
            <person name="Lee S.R."/>
            <person name="Wilamowska K."/>
            <person name="Weinberg Z."/>
            <person name="Ruzzo W.L."/>
            <person name="Wloga D."/>
            <person name="Gaertig J."/>
            <person name="Frankel J."/>
            <person name="Tsao C.-C."/>
            <person name="Gorovsky M.A."/>
            <person name="Keeling P.J."/>
            <person name="Waller R.F."/>
            <person name="Patron N.J."/>
            <person name="Cherry J.M."/>
            <person name="Stover N.A."/>
            <person name="Krieger C.J."/>
            <person name="del Toro C."/>
            <person name="Ryder H.F."/>
            <person name="Williamson S.C."/>
            <person name="Barbeau R.A."/>
            <person name="Hamilton E.P."/>
            <person name="Orias E."/>
        </authorList>
    </citation>
    <scope>NUCLEOTIDE SEQUENCE [LARGE SCALE GENOMIC DNA]</scope>
    <source>
        <strain evidence="15">SB210</strain>
    </source>
</reference>
<organism evidence="14 15">
    <name type="scientific">Tetrahymena thermophila (strain SB210)</name>
    <dbReference type="NCBI Taxonomy" id="312017"/>
    <lineage>
        <taxon>Eukaryota</taxon>
        <taxon>Sar</taxon>
        <taxon>Alveolata</taxon>
        <taxon>Ciliophora</taxon>
        <taxon>Intramacronucleata</taxon>
        <taxon>Oligohymenophorea</taxon>
        <taxon>Hymenostomatida</taxon>
        <taxon>Tetrahymenina</taxon>
        <taxon>Tetrahymenidae</taxon>
        <taxon>Tetrahymena</taxon>
    </lineage>
</organism>
<dbReference type="KEGG" id="tet:TTHERM_01002890"/>
<keyword evidence="12" id="KW-0539">Nucleus</keyword>
<dbReference type="SUPFAM" id="SSF102712">
    <property type="entry name" value="JAB1/MPN domain"/>
    <property type="match status" value="1"/>
</dbReference>
<feature type="domain" description="MPN" evidence="13">
    <location>
        <begin position="47"/>
        <end position="183"/>
    </location>
</feature>
<keyword evidence="6" id="KW-0645">Protease</keyword>
<dbReference type="PROSITE" id="PS50249">
    <property type="entry name" value="MPN"/>
    <property type="match status" value="1"/>
</dbReference>
<evidence type="ECO:0000256" key="7">
    <source>
        <dbReference type="ARBA" id="ARBA00022723"/>
    </source>
</evidence>
<dbReference type="GeneID" id="7832158"/>
<dbReference type="GO" id="GO:0006508">
    <property type="term" value="P:proteolysis"/>
    <property type="evidence" value="ECO:0007669"/>
    <property type="project" value="UniProtKB-KW"/>
</dbReference>
<keyword evidence="10" id="KW-0862">Zinc</keyword>
<keyword evidence="5" id="KW-0963">Cytoplasm</keyword>
<dbReference type="RefSeq" id="XP_001030887.1">
    <property type="nucleotide sequence ID" value="XM_001030887.3"/>
</dbReference>
<evidence type="ECO:0000259" key="13">
    <source>
        <dbReference type="PROSITE" id="PS50249"/>
    </source>
</evidence>
<evidence type="ECO:0000256" key="2">
    <source>
        <dbReference type="ARBA" id="ARBA00004496"/>
    </source>
</evidence>
<dbReference type="CDD" id="cd08069">
    <property type="entry name" value="MPN_RPN11_CSN5"/>
    <property type="match status" value="1"/>
</dbReference>
<dbReference type="InterPro" id="IPR037518">
    <property type="entry name" value="MPN"/>
</dbReference>
<evidence type="ECO:0000313" key="14">
    <source>
        <dbReference type="EMBL" id="EAR83224.1"/>
    </source>
</evidence>
<evidence type="ECO:0000256" key="6">
    <source>
        <dbReference type="ARBA" id="ARBA00022670"/>
    </source>
</evidence>
<evidence type="ECO:0000256" key="5">
    <source>
        <dbReference type="ARBA" id="ARBA00022490"/>
    </source>
</evidence>
<evidence type="ECO:0000256" key="1">
    <source>
        <dbReference type="ARBA" id="ARBA00004123"/>
    </source>
</evidence>
<dbReference type="STRING" id="312017.Q22D29"/>
<dbReference type="OMA" id="VKMKLFQ"/>
<dbReference type="MEROPS" id="M67.A13"/>
<evidence type="ECO:0000256" key="12">
    <source>
        <dbReference type="ARBA" id="ARBA00023242"/>
    </source>
</evidence>
<proteinExistence type="inferred from homology"/>
<keyword evidence="9" id="KW-0378">Hydrolase</keyword>
<dbReference type="eggNOG" id="KOG1554">
    <property type="taxonomic scope" value="Eukaryota"/>
</dbReference>
<evidence type="ECO:0000256" key="3">
    <source>
        <dbReference type="ARBA" id="ARBA00006008"/>
    </source>
</evidence>
<dbReference type="InterPro" id="IPR000555">
    <property type="entry name" value="JAMM/MPN+_dom"/>
</dbReference>
<keyword evidence="11" id="KW-0482">Metalloprotease</keyword>
<dbReference type="PANTHER" id="PTHR10410">
    <property type="entry name" value="EUKARYOTIC TRANSLATION INITIATION FACTOR 3 -RELATED"/>
    <property type="match status" value="1"/>
</dbReference>
<evidence type="ECO:0000256" key="4">
    <source>
        <dbReference type="ARBA" id="ARBA00014880"/>
    </source>
</evidence>
<dbReference type="InterPro" id="IPR050242">
    <property type="entry name" value="JAMM_MPN+_peptidase_M67A"/>
</dbReference>
<dbReference type="Pfam" id="PF01398">
    <property type="entry name" value="JAB"/>
    <property type="match status" value="1"/>
</dbReference>
<dbReference type="GO" id="GO:0005737">
    <property type="term" value="C:cytoplasm"/>
    <property type="evidence" value="ECO:0007669"/>
    <property type="project" value="UniProtKB-SubCell"/>
</dbReference>
<evidence type="ECO:0000256" key="9">
    <source>
        <dbReference type="ARBA" id="ARBA00022801"/>
    </source>
</evidence>
<comment type="similarity">
    <text evidence="3">Belongs to the peptidase M67A family. CSN5 subfamily.</text>
</comment>
<keyword evidence="15" id="KW-1185">Reference proteome</keyword>
<name>Q22D29_TETTS</name>
<dbReference type="AlphaFoldDB" id="Q22D29"/>
<dbReference type="GO" id="GO:0046872">
    <property type="term" value="F:metal ion binding"/>
    <property type="evidence" value="ECO:0007669"/>
    <property type="project" value="UniProtKB-KW"/>
</dbReference>
<dbReference type="GO" id="GO:0008237">
    <property type="term" value="F:metallopeptidase activity"/>
    <property type="evidence" value="ECO:0007669"/>
    <property type="project" value="UniProtKB-KW"/>
</dbReference>
<sequence length="319" mass="36725">MNKDLKKFEEQNNIITDETLYFFDEKEQDKILDARPWRSDPRYFKKCKISLLALLKMLSHARMAGSNEVMGLPLGKIQGDTFLIMDVFALPVEATETRVSAGAECNEFMIQTIELLEKAGRKENVRGWYHSHPGYGPYLSGTDVMTQRLQQVGDPMVAIVIDPIRTMVSGKIQIGAFRTYPQDYNAPDDDHREFQSIPLEKIEDYGIHYKSYYQLEVSFFKNSLDNQLIEILWNKYWINTVTSSSLIVNNHYFVTGLNDLSSKISNQKSKSKKSDYLLTLDELLGKNSAQEKEPLKYALEKNQAVLSESIKNLLFSYKI</sequence>
<dbReference type="HOGENOM" id="CLU_053034_0_1_1"/>
<keyword evidence="8" id="KW-0736">Signalosome</keyword>